<evidence type="ECO:0000313" key="2">
    <source>
        <dbReference type="EMBL" id="OGI45088.1"/>
    </source>
</evidence>
<gene>
    <name evidence="2" type="ORF">A2V92_05800</name>
</gene>
<feature type="chain" id="PRO_5009225537" description="DUF3047 domain-containing protein" evidence="1">
    <location>
        <begin position="30"/>
        <end position="252"/>
    </location>
</feature>
<organism evidence="2 3">
    <name type="scientific">Candidatus Muproteobacteria bacterium RBG_16_65_31</name>
    <dbReference type="NCBI Taxonomy" id="1817759"/>
    <lineage>
        <taxon>Bacteria</taxon>
        <taxon>Pseudomonadati</taxon>
        <taxon>Pseudomonadota</taxon>
        <taxon>Candidatus Muproteobacteria</taxon>
    </lineage>
</organism>
<sequence>MKTATRCRGCLAGFGLLGGWLLLPVAAGAEPAVVEVGKFSAAQPEQGLPEGWQPLIFPKIPRHTVYRLVRDGDTVVVRAEATASASGLTREIAVDPRVYPILEWRWKVSDVLQKGDVTRRDGDDYPARIYVTFAYNQADVGVLERARFAAWRMFYGHYPPAGAINYIWESRSAVGTIVPNPYTDRVRMIVVESGPDRRDQWRQERRDVYADYKQAFGREPPMISGVAIMTDTDNTGESVSAHYGDLVFRKAE</sequence>
<dbReference type="EMBL" id="MFST01000020">
    <property type="protein sequence ID" value="OGI45088.1"/>
    <property type="molecule type" value="Genomic_DNA"/>
</dbReference>
<dbReference type="Proteomes" id="UP000179344">
    <property type="component" value="Unassembled WGS sequence"/>
</dbReference>
<comment type="caution">
    <text evidence="2">The sequence shown here is derived from an EMBL/GenBank/DDBJ whole genome shotgun (WGS) entry which is preliminary data.</text>
</comment>
<dbReference type="Pfam" id="PF11249">
    <property type="entry name" value="DUF3047"/>
    <property type="match status" value="1"/>
</dbReference>
<name>A0A1F6TJ26_9PROT</name>
<feature type="signal peptide" evidence="1">
    <location>
        <begin position="1"/>
        <end position="29"/>
    </location>
</feature>
<evidence type="ECO:0000256" key="1">
    <source>
        <dbReference type="SAM" id="SignalP"/>
    </source>
</evidence>
<dbReference type="InterPro" id="IPR010916">
    <property type="entry name" value="TonB_box_CS"/>
</dbReference>
<dbReference type="AlphaFoldDB" id="A0A1F6TJ26"/>
<dbReference type="PROSITE" id="PS00430">
    <property type="entry name" value="TONB_DEPENDENT_REC_1"/>
    <property type="match status" value="1"/>
</dbReference>
<keyword evidence="1" id="KW-0732">Signal</keyword>
<protein>
    <recommendedName>
        <fullName evidence="4">DUF3047 domain-containing protein</fullName>
    </recommendedName>
</protein>
<proteinExistence type="predicted"/>
<evidence type="ECO:0008006" key="4">
    <source>
        <dbReference type="Google" id="ProtNLM"/>
    </source>
</evidence>
<evidence type="ECO:0000313" key="3">
    <source>
        <dbReference type="Proteomes" id="UP000179344"/>
    </source>
</evidence>
<reference evidence="2 3" key="1">
    <citation type="journal article" date="2016" name="Nat. Commun.">
        <title>Thousands of microbial genomes shed light on interconnected biogeochemical processes in an aquifer system.</title>
        <authorList>
            <person name="Anantharaman K."/>
            <person name="Brown C.T."/>
            <person name="Hug L.A."/>
            <person name="Sharon I."/>
            <person name="Castelle C.J."/>
            <person name="Probst A.J."/>
            <person name="Thomas B.C."/>
            <person name="Singh A."/>
            <person name="Wilkins M.J."/>
            <person name="Karaoz U."/>
            <person name="Brodie E.L."/>
            <person name="Williams K.H."/>
            <person name="Hubbard S.S."/>
            <person name="Banfield J.F."/>
        </authorList>
    </citation>
    <scope>NUCLEOTIDE SEQUENCE [LARGE SCALE GENOMIC DNA]</scope>
</reference>
<dbReference type="InterPro" id="IPR021409">
    <property type="entry name" value="DUF3047"/>
</dbReference>
<accession>A0A1F6TJ26</accession>